<protein>
    <recommendedName>
        <fullName evidence="4">Lipoprotein</fullName>
    </recommendedName>
</protein>
<evidence type="ECO:0000313" key="3">
    <source>
        <dbReference type="Proteomes" id="UP001597186"/>
    </source>
</evidence>
<evidence type="ECO:0000313" key="2">
    <source>
        <dbReference type="EMBL" id="MFD1510761.1"/>
    </source>
</evidence>
<proteinExistence type="predicted"/>
<dbReference type="PROSITE" id="PS51257">
    <property type="entry name" value="PROKAR_LIPOPROTEIN"/>
    <property type="match status" value="1"/>
</dbReference>
<accession>A0ABW4EJ73</accession>
<keyword evidence="3" id="KW-1185">Reference proteome</keyword>
<feature type="signal peptide" evidence="1">
    <location>
        <begin position="1"/>
        <end position="24"/>
    </location>
</feature>
<feature type="chain" id="PRO_5046636627" description="Lipoprotein" evidence="1">
    <location>
        <begin position="25"/>
        <end position="152"/>
    </location>
</feature>
<dbReference type="RefSeq" id="WP_379917250.1">
    <property type="nucleotide sequence ID" value="NZ_JBHUDD010000142.1"/>
</dbReference>
<gene>
    <name evidence="2" type="ORF">ACFTOW_15350</name>
</gene>
<evidence type="ECO:0000256" key="1">
    <source>
        <dbReference type="SAM" id="SignalP"/>
    </source>
</evidence>
<dbReference type="Proteomes" id="UP001597186">
    <property type="component" value="Unassembled WGS sequence"/>
</dbReference>
<organism evidence="2 3">
    <name type="scientific">Lacimonas salitolerans</name>
    <dbReference type="NCBI Taxonomy" id="1323750"/>
    <lineage>
        <taxon>Bacteria</taxon>
        <taxon>Pseudomonadati</taxon>
        <taxon>Pseudomonadota</taxon>
        <taxon>Alphaproteobacteria</taxon>
        <taxon>Rhodobacterales</taxon>
        <taxon>Paracoccaceae</taxon>
        <taxon>Lacimonas</taxon>
    </lineage>
</organism>
<evidence type="ECO:0008006" key="4">
    <source>
        <dbReference type="Google" id="ProtNLM"/>
    </source>
</evidence>
<keyword evidence="1" id="KW-0732">Signal</keyword>
<name>A0ABW4EJ73_9RHOB</name>
<comment type="caution">
    <text evidence="2">The sequence shown here is derived from an EMBL/GenBank/DDBJ whole genome shotgun (WGS) entry which is preliminary data.</text>
</comment>
<sequence length="152" mass="16272">MGTKRFFFGLAVLSLAGCAATQPARDPAAPVSMQFATTPTQLYAAVPLACSGPGERVVRPSSDRIECRRLLPPEGAAGAILRYDGTIDALPESVIRFQSRSTDSTAMIIEASAFISVPQRDGREVHVIYPDPAVDRKMRQMLTRLGGTPVAP</sequence>
<dbReference type="EMBL" id="JBHUDD010000142">
    <property type="protein sequence ID" value="MFD1510761.1"/>
    <property type="molecule type" value="Genomic_DNA"/>
</dbReference>
<reference evidence="3" key="1">
    <citation type="journal article" date="2019" name="Int. J. Syst. Evol. Microbiol.">
        <title>The Global Catalogue of Microorganisms (GCM) 10K type strain sequencing project: providing services to taxonomists for standard genome sequencing and annotation.</title>
        <authorList>
            <consortium name="The Broad Institute Genomics Platform"/>
            <consortium name="The Broad Institute Genome Sequencing Center for Infectious Disease"/>
            <person name="Wu L."/>
            <person name="Ma J."/>
        </authorList>
    </citation>
    <scope>NUCLEOTIDE SEQUENCE [LARGE SCALE GENOMIC DNA]</scope>
    <source>
        <strain evidence="3">CGMCC 1.12477</strain>
    </source>
</reference>